<dbReference type="AlphaFoldDB" id="A0A2W5FB93"/>
<comment type="caution">
    <text evidence="1">The sequence shown here is derived from an EMBL/GenBank/DDBJ whole genome shotgun (WGS) entry which is preliminary data.</text>
</comment>
<dbReference type="Pfam" id="PF09476">
    <property type="entry name" value="Pilus_CpaD"/>
    <property type="match status" value="1"/>
</dbReference>
<dbReference type="Proteomes" id="UP000249769">
    <property type="component" value="Unassembled WGS sequence"/>
</dbReference>
<dbReference type="InterPro" id="IPR019027">
    <property type="entry name" value="Pilus_biogenesis_CpaD-related"/>
</dbReference>
<sequence>MKETCSSFFPHRSGRRTGLVVVAALAAGLLQGCARDPMTTNAIPDDYRTRHPITLSEAEHSLDIPVSASDGRLTTAMADNVRGFAQNYASMSTGIVNIQIPSGSANSVAASRMAKQIRSTLSGAGVASGKIMETRYAASPNGDASPIRLSYVAVTAMTGQCGQWPEDLSDNTFANKNWYNFGCASQSNLAAQIANPMDLVGPRGMSPIDAERRAVVIDAYRGKTSSTTTTD</sequence>
<dbReference type="EMBL" id="QFOL01000044">
    <property type="protein sequence ID" value="PZP52638.1"/>
    <property type="molecule type" value="Genomic_DNA"/>
</dbReference>
<accession>A0A2W5FB93</accession>
<dbReference type="PROSITE" id="PS51257">
    <property type="entry name" value="PROKAR_LIPOPROTEIN"/>
    <property type="match status" value="1"/>
</dbReference>
<dbReference type="InterPro" id="IPR013361">
    <property type="entry name" value="Pilus_CpaD"/>
</dbReference>
<gene>
    <name evidence="1" type="ORF">DI595_06330</name>
</gene>
<organism evidence="1 2">
    <name type="scientific">Agrobacterium fabrum</name>
    <dbReference type="NCBI Taxonomy" id="1176649"/>
    <lineage>
        <taxon>Bacteria</taxon>
        <taxon>Pseudomonadati</taxon>
        <taxon>Pseudomonadota</taxon>
        <taxon>Alphaproteobacteria</taxon>
        <taxon>Hyphomicrobiales</taxon>
        <taxon>Rhizobiaceae</taxon>
        <taxon>Rhizobium/Agrobacterium group</taxon>
        <taxon>Agrobacterium</taxon>
        <taxon>Agrobacterium tumefaciens complex</taxon>
    </lineage>
</organism>
<dbReference type="NCBIfam" id="TIGR02522">
    <property type="entry name" value="pilus_cpaD"/>
    <property type="match status" value="1"/>
</dbReference>
<proteinExistence type="predicted"/>
<name>A0A2W5FB93_9HYPH</name>
<reference evidence="1 2" key="1">
    <citation type="submission" date="2017-08" db="EMBL/GenBank/DDBJ databases">
        <title>Infants hospitalized years apart are colonized by the same room-sourced microbial strains.</title>
        <authorList>
            <person name="Brooks B."/>
            <person name="Olm M.R."/>
            <person name="Firek B.A."/>
            <person name="Baker R."/>
            <person name="Thomas B.C."/>
            <person name="Morowitz M.J."/>
            <person name="Banfield J.F."/>
        </authorList>
    </citation>
    <scope>NUCLEOTIDE SEQUENCE [LARGE SCALE GENOMIC DNA]</scope>
    <source>
        <strain evidence="1">S2_009_000_R2_73</strain>
    </source>
</reference>
<evidence type="ECO:0000313" key="2">
    <source>
        <dbReference type="Proteomes" id="UP000249769"/>
    </source>
</evidence>
<evidence type="ECO:0000313" key="1">
    <source>
        <dbReference type="EMBL" id="PZP52638.1"/>
    </source>
</evidence>
<protein>
    <submittedName>
        <fullName evidence="1">Pilus assembly protein CpaD</fullName>
    </submittedName>
</protein>